<evidence type="ECO:0000313" key="10">
    <source>
        <dbReference type="Proteomes" id="UP000274131"/>
    </source>
</evidence>
<organism evidence="11">
    <name type="scientific">Enterobius vermicularis</name>
    <name type="common">Human pinworm</name>
    <dbReference type="NCBI Taxonomy" id="51028"/>
    <lineage>
        <taxon>Eukaryota</taxon>
        <taxon>Metazoa</taxon>
        <taxon>Ecdysozoa</taxon>
        <taxon>Nematoda</taxon>
        <taxon>Chromadorea</taxon>
        <taxon>Rhabditida</taxon>
        <taxon>Spirurina</taxon>
        <taxon>Oxyuridomorpha</taxon>
        <taxon>Oxyuroidea</taxon>
        <taxon>Oxyuridae</taxon>
        <taxon>Enterobius</taxon>
    </lineage>
</organism>
<dbReference type="SMART" id="SM00487">
    <property type="entry name" value="DEXDc"/>
    <property type="match status" value="1"/>
</dbReference>
<dbReference type="GO" id="GO:0003723">
    <property type="term" value="F:RNA binding"/>
    <property type="evidence" value="ECO:0007669"/>
    <property type="project" value="UniProtKB-UniRule"/>
</dbReference>
<dbReference type="InterPro" id="IPR011545">
    <property type="entry name" value="DEAD/DEAH_box_helicase_dom"/>
</dbReference>
<name>A0A0N4V8T4_ENTVE</name>
<dbReference type="GO" id="GO:0003724">
    <property type="term" value="F:RNA helicase activity"/>
    <property type="evidence" value="ECO:0007669"/>
    <property type="project" value="UniProtKB-EC"/>
</dbReference>
<feature type="domain" description="Helicase ATP-binding" evidence="7">
    <location>
        <begin position="36"/>
        <end position="213"/>
    </location>
</feature>
<comment type="function">
    <text evidence="5">RNA helicase.</text>
</comment>
<feature type="domain" description="Helicase C-terminal" evidence="8">
    <location>
        <begin position="247"/>
        <end position="401"/>
    </location>
</feature>
<dbReference type="WBParaSite" id="EVEC_0000680001-mRNA-1">
    <property type="protein sequence ID" value="EVEC_0000680001-mRNA-1"/>
    <property type="gene ID" value="EVEC_0000680001"/>
</dbReference>
<feature type="region of interest" description="Disordered" evidence="6">
    <location>
        <begin position="547"/>
        <end position="586"/>
    </location>
</feature>
<evidence type="ECO:0000256" key="1">
    <source>
        <dbReference type="ARBA" id="ARBA00022741"/>
    </source>
</evidence>
<dbReference type="GO" id="GO:0016787">
    <property type="term" value="F:hydrolase activity"/>
    <property type="evidence" value="ECO:0007669"/>
    <property type="project" value="UniProtKB-KW"/>
</dbReference>
<comment type="similarity">
    <text evidence="5">Belongs to the DEAD box helicase family.</text>
</comment>
<evidence type="ECO:0000256" key="5">
    <source>
        <dbReference type="RuleBase" id="RU365068"/>
    </source>
</evidence>
<evidence type="ECO:0000259" key="7">
    <source>
        <dbReference type="PROSITE" id="PS51192"/>
    </source>
</evidence>
<evidence type="ECO:0000259" key="8">
    <source>
        <dbReference type="PROSITE" id="PS51194"/>
    </source>
</evidence>
<dbReference type="STRING" id="51028.A0A0N4V8T4"/>
<feature type="compositionally biased region" description="Basic and acidic residues" evidence="6">
    <location>
        <begin position="551"/>
        <end position="570"/>
    </location>
</feature>
<accession>A0A0N4V8T4</accession>
<dbReference type="InterPro" id="IPR027417">
    <property type="entry name" value="P-loop_NTPase"/>
</dbReference>
<evidence type="ECO:0000256" key="6">
    <source>
        <dbReference type="SAM" id="MobiDB-lite"/>
    </source>
</evidence>
<evidence type="ECO:0000256" key="2">
    <source>
        <dbReference type="ARBA" id="ARBA00022801"/>
    </source>
</evidence>
<dbReference type="Gene3D" id="3.40.50.300">
    <property type="entry name" value="P-loop containing nucleotide triphosphate hydrolases"/>
    <property type="match status" value="2"/>
</dbReference>
<proteinExistence type="inferred from homology"/>
<dbReference type="PROSITE" id="PS51194">
    <property type="entry name" value="HELICASE_CTER"/>
    <property type="match status" value="1"/>
</dbReference>
<keyword evidence="4 5" id="KW-0694">RNA-binding</keyword>
<dbReference type="InterPro" id="IPR014001">
    <property type="entry name" value="Helicase_ATP-bd"/>
</dbReference>
<dbReference type="PROSITE" id="PS51192">
    <property type="entry name" value="HELICASE_ATP_BIND_1"/>
    <property type="match status" value="1"/>
</dbReference>
<keyword evidence="1 5" id="KW-0547">Nucleotide-binding</keyword>
<evidence type="ECO:0000256" key="4">
    <source>
        <dbReference type="ARBA" id="ARBA00022884"/>
    </source>
</evidence>
<protein>
    <recommendedName>
        <fullName evidence="5">ATP-dependent RNA helicase</fullName>
        <ecNumber evidence="5">3.6.4.13</ecNumber>
    </recommendedName>
</protein>
<dbReference type="Proteomes" id="UP000274131">
    <property type="component" value="Unassembled WGS sequence"/>
</dbReference>
<dbReference type="SMART" id="SM00490">
    <property type="entry name" value="HELICc"/>
    <property type="match status" value="1"/>
</dbReference>
<dbReference type="Pfam" id="PF00270">
    <property type="entry name" value="DEAD"/>
    <property type="match status" value="1"/>
</dbReference>
<evidence type="ECO:0000313" key="9">
    <source>
        <dbReference type="EMBL" id="VDD91597.1"/>
    </source>
</evidence>
<gene>
    <name evidence="9" type="ORF">EVEC_LOCUS6348</name>
</gene>
<dbReference type="GO" id="GO:0005524">
    <property type="term" value="F:ATP binding"/>
    <property type="evidence" value="ECO:0007669"/>
    <property type="project" value="UniProtKB-UniRule"/>
</dbReference>
<comment type="domain">
    <text evidence="5">The Q motif is unique to and characteristic of the DEAD box family of RNA helicases and controls ATP binding and hydrolysis.</text>
</comment>
<sequence length="622" mass="70608">MDVSEEEVINLLPVEVYNVFRKFSFTSFTEVQRATIHQLLRAKDVIVQAPTGSGKTLAYVVPLFSILVKKWPKNETGALIIVPSRELAYQVCTVCQPFADALEITLCVHVGKKKRKDGISDPVDLNFGGTVVIATPGKLAKLVGVAENIKSLRSLEFLVIDEVDRLFDVAFKQSMTTIMAVLPKQRRTGLLSATQAKDKEDLAMFGLRNPVELTLADPDKGKTSTTGDVVTPSSLLNYYVVIKAEEKLSALVEFIRSQKEAKILVFFSTCKCVEYMKNVLTPVLKKRQLLALHGKKKNGHLSQLDMFRKTRRSILFSTDLLSRGIDVPDIDWVVQFDIPKESSWYVHRIGRSGRSGREGNSLLLISPEQDAYIQFLQKYEKLELRRMRIPTCTALKAEQLRNKIIKLASSDRYQANVMFIIQDSNSKLIDLFFATQFQFFPGIASAIELRQGSCFREILENGTEAFVSFIESYGRHDCNIVCPLAVPFSACRVSVPGQLFDLVIFIELDVVGCAHAYGLLRMPRMKEFRNRDLSLFKRVDINTASVPFKNKKQEQRRQENMLKLHTETTPRKQFSKTSDARKGRKRANVEQDWEELASDITLLKKFKKGRLGKKELNEKFIV</sequence>
<dbReference type="EC" id="3.6.4.13" evidence="5"/>
<keyword evidence="2 5" id="KW-0378">Hydrolase</keyword>
<keyword evidence="3 5" id="KW-0067">ATP-binding</keyword>
<keyword evidence="10" id="KW-1185">Reference proteome</keyword>
<evidence type="ECO:0000256" key="3">
    <source>
        <dbReference type="ARBA" id="ARBA00022840"/>
    </source>
</evidence>
<keyword evidence="5" id="KW-0347">Helicase</keyword>
<reference evidence="11" key="1">
    <citation type="submission" date="2017-02" db="UniProtKB">
        <authorList>
            <consortium name="WormBaseParasite"/>
        </authorList>
    </citation>
    <scope>IDENTIFICATION</scope>
</reference>
<reference evidence="9 10" key="2">
    <citation type="submission" date="2018-10" db="EMBL/GenBank/DDBJ databases">
        <authorList>
            <consortium name="Pathogen Informatics"/>
        </authorList>
    </citation>
    <scope>NUCLEOTIDE SEQUENCE [LARGE SCALE GENOMIC DNA]</scope>
</reference>
<comment type="catalytic activity">
    <reaction evidence="5">
        <text>ATP + H2O = ADP + phosphate + H(+)</text>
        <dbReference type="Rhea" id="RHEA:13065"/>
        <dbReference type="ChEBI" id="CHEBI:15377"/>
        <dbReference type="ChEBI" id="CHEBI:15378"/>
        <dbReference type="ChEBI" id="CHEBI:30616"/>
        <dbReference type="ChEBI" id="CHEBI:43474"/>
        <dbReference type="ChEBI" id="CHEBI:456216"/>
        <dbReference type="EC" id="3.6.4.13"/>
    </reaction>
</comment>
<dbReference type="OrthoDB" id="7396459at2759"/>
<dbReference type="AlphaFoldDB" id="A0A0N4V8T4"/>
<evidence type="ECO:0000313" key="11">
    <source>
        <dbReference type="WBParaSite" id="EVEC_0000680001-mRNA-1"/>
    </source>
</evidence>
<dbReference type="Pfam" id="PF00271">
    <property type="entry name" value="Helicase_C"/>
    <property type="match status" value="1"/>
</dbReference>
<dbReference type="EMBL" id="UXUI01008476">
    <property type="protein sequence ID" value="VDD91597.1"/>
    <property type="molecule type" value="Genomic_DNA"/>
</dbReference>
<dbReference type="PANTHER" id="PTHR24031">
    <property type="entry name" value="RNA HELICASE"/>
    <property type="match status" value="1"/>
</dbReference>
<dbReference type="CDD" id="cd18787">
    <property type="entry name" value="SF2_C_DEAD"/>
    <property type="match status" value="1"/>
</dbReference>
<dbReference type="SUPFAM" id="SSF52540">
    <property type="entry name" value="P-loop containing nucleoside triphosphate hydrolases"/>
    <property type="match status" value="1"/>
</dbReference>
<dbReference type="InterPro" id="IPR001650">
    <property type="entry name" value="Helicase_C-like"/>
</dbReference>